<dbReference type="Pfam" id="PF01759">
    <property type="entry name" value="NTR"/>
    <property type="match status" value="1"/>
</dbReference>
<sequence>MVSVLCSDDVCQCAERGCFTEKKTTEMKITKKDRYDYACNHSKIDYAFKVIVDSLTEESNFILYSASVKVVLQYMGDLDVSPDSTRVFAKRKHCKGELKEGETYLIMGNDGPTKDSSGNMQYLLDSKTWVEQKLSTSKCKAAVNGIYCTEQNDFVKEYPVDGCRQVV</sequence>
<dbReference type="Gene3D" id="2.40.50.120">
    <property type="match status" value="1"/>
</dbReference>
<dbReference type="SMART" id="SM00643">
    <property type="entry name" value="C345C"/>
    <property type="match status" value="1"/>
</dbReference>
<keyword evidence="3" id="KW-1015">Disulfide bond</keyword>
<proteinExistence type="predicted"/>
<evidence type="ECO:0000256" key="2">
    <source>
        <dbReference type="ARBA" id="ARBA00022525"/>
    </source>
</evidence>
<dbReference type="GO" id="GO:0005576">
    <property type="term" value="C:extracellular region"/>
    <property type="evidence" value="ECO:0007669"/>
    <property type="project" value="UniProtKB-SubCell"/>
</dbReference>
<dbReference type="AlphaFoldDB" id="A0AAN9D3A4"/>
<evidence type="ECO:0000313" key="5">
    <source>
        <dbReference type="EMBL" id="KAK7157441.1"/>
    </source>
</evidence>
<evidence type="ECO:0000256" key="1">
    <source>
        <dbReference type="ARBA" id="ARBA00004613"/>
    </source>
</evidence>
<dbReference type="Proteomes" id="UP001364617">
    <property type="component" value="Unassembled WGS sequence"/>
</dbReference>
<gene>
    <name evidence="5" type="ORF">R3I93_008811</name>
</gene>
<protein>
    <recommendedName>
        <fullName evidence="4">NTR domain-containing protein</fullName>
    </recommendedName>
</protein>
<evidence type="ECO:0000259" key="4">
    <source>
        <dbReference type="PROSITE" id="PS50189"/>
    </source>
</evidence>
<dbReference type="PROSITE" id="PS50189">
    <property type="entry name" value="NTR"/>
    <property type="match status" value="1"/>
</dbReference>
<organism evidence="5 6">
    <name type="scientific">Phoxinus phoxinus</name>
    <name type="common">Eurasian minnow</name>
    <dbReference type="NCBI Taxonomy" id="58324"/>
    <lineage>
        <taxon>Eukaryota</taxon>
        <taxon>Metazoa</taxon>
        <taxon>Chordata</taxon>
        <taxon>Craniata</taxon>
        <taxon>Vertebrata</taxon>
        <taxon>Euteleostomi</taxon>
        <taxon>Actinopterygii</taxon>
        <taxon>Neopterygii</taxon>
        <taxon>Teleostei</taxon>
        <taxon>Ostariophysi</taxon>
        <taxon>Cypriniformes</taxon>
        <taxon>Leuciscidae</taxon>
        <taxon>Phoxininae</taxon>
        <taxon>Phoxinus</taxon>
    </lineage>
</organism>
<keyword evidence="6" id="KW-1185">Reference proteome</keyword>
<dbReference type="SUPFAM" id="SSF50242">
    <property type="entry name" value="TIMP-like"/>
    <property type="match status" value="1"/>
</dbReference>
<evidence type="ECO:0000256" key="3">
    <source>
        <dbReference type="ARBA" id="ARBA00023157"/>
    </source>
</evidence>
<dbReference type="InterPro" id="IPR018933">
    <property type="entry name" value="Netrin_module_non-TIMP"/>
</dbReference>
<dbReference type="EMBL" id="JAYKXH010000009">
    <property type="protein sequence ID" value="KAK7157441.1"/>
    <property type="molecule type" value="Genomic_DNA"/>
</dbReference>
<comment type="caution">
    <text evidence="5">The sequence shown here is derived from an EMBL/GenBank/DDBJ whole genome shotgun (WGS) entry which is preliminary data.</text>
</comment>
<accession>A0AAN9D3A4</accession>
<reference evidence="5 6" key="1">
    <citation type="submission" date="2024-02" db="EMBL/GenBank/DDBJ databases">
        <title>Chromosome-level genome assembly of the Eurasian Minnow (Phoxinus phoxinus).</title>
        <authorList>
            <person name="Oriowo T.O."/>
            <person name="Martin S."/>
            <person name="Stange M."/>
            <person name="Chrysostomakis Y."/>
            <person name="Brown T."/>
            <person name="Winkler S."/>
            <person name="Kukowka S."/>
            <person name="Myers E.W."/>
            <person name="Bohne A."/>
        </authorList>
    </citation>
    <scope>NUCLEOTIDE SEQUENCE [LARGE SCALE GENOMIC DNA]</scope>
    <source>
        <strain evidence="5">ZFMK-TIS-60720</strain>
        <tissue evidence="5">Whole Organism</tissue>
    </source>
</reference>
<keyword evidence="2" id="KW-0964">Secreted</keyword>
<feature type="domain" description="NTR" evidence="4">
    <location>
        <begin position="18"/>
        <end position="163"/>
    </location>
</feature>
<comment type="subcellular location">
    <subcellularLocation>
        <location evidence="1">Secreted</location>
    </subcellularLocation>
</comment>
<name>A0AAN9D3A4_9TELE</name>
<dbReference type="InterPro" id="IPR001134">
    <property type="entry name" value="Netrin_domain"/>
</dbReference>
<dbReference type="InterPro" id="IPR008993">
    <property type="entry name" value="TIMP-like_OB-fold"/>
</dbReference>
<evidence type="ECO:0000313" key="6">
    <source>
        <dbReference type="Proteomes" id="UP001364617"/>
    </source>
</evidence>